<dbReference type="PANTHER" id="PTHR43415:SF3">
    <property type="entry name" value="GNAT-FAMILY ACETYLTRANSFERASE"/>
    <property type="match status" value="1"/>
</dbReference>
<protein>
    <submittedName>
        <fullName evidence="2">GNAT family N-acetyltransferase</fullName>
    </submittedName>
</protein>
<dbReference type="PANTHER" id="PTHR43415">
    <property type="entry name" value="SPERMIDINE N(1)-ACETYLTRANSFERASE"/>
    <property type="match status" value="1"/>
</dbReference>
<organism evidence="2 3">
    <name type="scientific">Sporosarcina jeotgali</name>
    <dbReference type="NCBI Taxonomy" id="3020056"/>
    <lineage>
        <taxon>Bacteria</taxon>
        <taxon>Bacillati</taxon>
        <taxon>Bacillota</taxon>
        <taxon>Bacilli</taxon>
        <taxon>Bacillales</taxon>
        <taxon>Caryophanaceae</taxon>
        <taxon>Sporosarcina</taxon>
    </lineage>
</organism>
<dbReference type="SUPFAM" id="SSF55729">
    <property type="entry name" value="Acyl-CoA N-acyltransferases (Nat)"/>
    <property type="match status" value="1"/>
</dbReference>
<sequence>MGIAIGDSTLWGKGIGYNSCLCMMDHASDRFGITIFHAETNETNMRASKMLERIGFKEVGRMGTEEYLGVETRLIQYRLSS</sequence>
<gene>
    <name evidence="2" type="ORF">PGH26_08985</name>
</gene>
<proteinExistence type="predicted"/>
<accession>A0ABZ0KSH2</accession>
<evidence type="ECO:0000313" key="2">
    <source>
        <dbReference type="EMBL" id="WOV83070.1"/>
    </source>
</evidence>
<keyword evidence="3" id="KW-1185">Reference proteome</keyword>
<dbReference type="InterPro" id="IPR016181">
    <property type="entry name" value="Acyl_CoA_acyltransferase"/>
</dbReference>
<dbReference type="EMBL" id="CP116341">
    <property type="protein sequence ID" value="WOV83070.1"/>
    <property type="molecule type" value="Genomic_DNA"/>
</dbReference>
<dbReference type="Pfam" id="PF13302">
    <property type="entry name" value="Acetyltransf_3"/>
    <property type="match status" value="1"/>
</dbReference>
<feature type="domain" description="N-acetyltransferase" evidence="1">
    <location>
        <begin position="1"/>
        <end position="57"/>
    </location>
</feature>
<name>A0ABZ0KSH2_9BACL</name>
<evidence type="ECO:0000313" key="3">
    <source>
        <dbReference type="Proteomes" id="UP001303532"/>
    </source>
</evidence>
<reference evidence="2 3" key="1">
    <citation type="submission" date="2023-01" db="EMBL/GenBank/DDBJ databases">
        <title>Sporosarcina sp. nov., isolated from Korean tranditional fermented seafood 'Jeotgal'.</title>
        <authorList>
            <person name="Yang A.-I."/>
        </authorList>
    </citation>
    <scope>NUCLEOTIDE SEQUENCE [LARGE SCALE GENOMIC DNA]</scope>
    <source>
        <strain evidence="2 3">B2O-1</strain>
    </source>
</reference>
<dbReference type="Gene3D" id="3.40.630.30">
    <property type="match status" value="1"/>
</dbReference>
<dbReference type="RefSeq" id="WP_323690743.1">
    <property type="nucleotide sequence ID" value="NZ_CP116341.1"/>
</dbReference>
<evidence type="ECO:0000259" key="1">
    <source>
        <dbReference type="Pfam" id="PF13302"/>
    </source>
</evidence>
<dbReference type="InterPro" id="IPR000182">
    <property type="entry name" value="GNAT_dom"/>
</dbReference>
<dbReference type="Proteomes" id="UP001303532">
    <property type="component" value="Chromosome"/>
</dbReference>